<dbReference type="PANTHER" id="PTHR43227:SF11">
    <property type="entry name" value="BLL4140 PROTEIN"/>
    <property type="match status" value="1"/>
</dbReference>
<protein>
    <submittedName>
        <fullName evidence="9">Aldouronate transport system permease protein</fullName>
    </submittedName>
</protein>
<feature type="transmembrane region" description="Helical" evidence="7">
    <location>
        <begin position="21"/>
        <end position="43"/>
    </location>
</feature>
<evidence type="ECO:0000313" key="9">
    <source>
        <dbReference type="EMBL" id="MBM7570093.1"/>
    </source>
</evidence>
<dbReference type="Proteomes" id="UP001296943">
    <property type="component" value="Unassembled WGS sequence"/>
</dbReference>
<keyword evidence="5 7" id="KW-1133">Transmembrane helix</keyword>
<dbReference type="Pfam" id="PF00528">
    <property type="entry name" value="BPD_transp_1"/>
    <property type="match status" value="1"/>
</dbReference>
<comment type="similarity">
    <text evidence="7">Belongs to the binding-protein-dependent transport system permease family.</text>
</comment>
<evidence type="ECO:0000259" key="8">
    <source>
        <dbReference type="PROSITE" id="PS50928"/>
    </source>
</evidence>
<feature type="transmembrane region" description="Helical" evidence="7">
    <location>
        <begin position="272"/>
        <end position="295"/>
    </location>
</feature>
<proteinExistence type="inferred from homology"/>
<comment type="subcellular location">
    <subcellularLocation>
        <location evidence="1 7">Cell membrane</location>
        <topology evidence="1 7">Multi-pass membrane protein</topology>
    </subcellularLocation>
</comment>
<evidence type="ECO:0000256" key="6">
    <source>
        <dbReference type="ARBA" id="ARBA00023136"/>
    </source>
</evidence>
<dbReference type="Gene3D" id="1.10.3720.10">
    <property type="entry name" value="MetI-like"/>
    <property type="match status" value="1"/>
</dbReference>
<dbReference type="RefSeq" id="WP_239584150.1">
    <property type="nucleotide sequence ID" value="NZ_JAFBDR010000002.1"/>
</dbReference>
<dbReference type="SUPFAM" id="SSF161098">
    <property type="entry name" value="MetI-like"/>
    <property type="match status" value="1"/>
</dbReference>
<organism evidence="9 10">
    <name type="scientific">Aquibacillus albus</name>
    <dbReference type="NCBI Taxonomy" id="1168171"/>
    <lineage>
        <taxon>Bacteria</taxon>
        <taxon>Bacillati</taxon>
        <taxon>Bacillota</taxon>
        <taxon>Bacilli</taxon>
        <taxon>Bacillales</taxon>
        <taxon>Bacillaceae</taxon>
        <taxon>Aquibacillus</taxon>
    </lineage>
</organism>
<dbReference type="InterPro" id="IPR035906">
    <property type="entry name" value="MetI-like_sf"/>
</dbReference>
<gene>
    <name evidence="9" type="ORF">JOC48_000571</name>
</gene>
<reference evidence="9 10" key="1">
    <citation type="submission" date="2021-01" db="EMBL/GenBank/DDBJ databases">
        <title>Genomic Encyclopedia of Type Strains, Phase IV (KMG-IV): sequencing the most valuable type-strain genomes for metagenomic binning, comparative biology and taxonomic classification.</title>
        <authorList>
            <person name="Goeker M."/>
        </authorList>
    </citation>
    <scope>NUCLEOTIDE SEQUENCE [LARGE SCALE GENOMIC DNA]</scope>
    <source>
        <strain evidence="9 10">DSM 23711</strain>
    </source>
</reference>
<keyword evidence="10" id="KW-1185">Reference proteome</keyword>
<feature type="transmembrane region" description="Helical" evidence="7">
    <location>
        <begin position="122"/>
        <end position="140"/>
    </location>
</feature>
<evidence type="ECO:0000256" key="2">
    <source>
        <dbReference type="ARBA" id="ARBA00022448"/>
    </source>
</evidence>
<keyword evidence="2 7" id="KW-0813">Transport</keyword>
<sequence length="304" mass="34345">MKKRNNSPKSNSFVKHYYLMLLPGFVWVTIFCIVPMFGIAIAFQNYNPAEGIFGSEWIGLGTFEYMFVLKDTWNIFFNTLFIACLKIVGNLIVPLVFALMLNEARNMIFKRSVQTIVYLPHFLSWVILGGIILDIFSYGGPVNQLLALFGLDEPILFFAKAELFPYFLAGSDVWKEFGFNTIIYLAALTGINPALYEAASIDGANRLRMLWHITLPGIRTTAALLAVLSLGQVLNAGFDQVFNLYNPLVYSTGDIIDTWVYRVGLLDLQYELGTAVGLLKSVVGFIMIVISYSLAYRYTNYRIF</sequence>
<dbReference type="PROSITE" id="PS50928">
    <property type="entry name" value="ABC_TM1"/>
    <property type="match status" value="1"/>
</dbReference>
<comment type="caution">
    <text evidence="9">The sequence shown here is derived from an EMBL/GenBank/DDBJ whole genome shotgun (WGS) entry which is preliminary data.</text>
</comment>
<feature type="transmembrane region" description="Helical" evidence="7">
    <location>
        <begin position="217"/>
        <end position="238"/>
    </location>
</feature>
<dbReference type="EMBL" id="JAFBDR010000002">
    <property type="protein sequence ID" value="MBM7570093.1"/>
    <property type="molecule type" value="Genomic_DNA"/>
</dbReference>
<feature type="domain" description="ABC transmembrane type-1" evidence="8">
    <location>
        <begin position="76"/>
        <end position="291"/>
    </location>
</feature>
<keyword evidence="6 7" id="KW-0472">Membrane</keyword>
<dbReference type="PANTHER" id="PTHR43227">
    <property type="entry name" value="BLL4140 PROTEIN"/>
    <property type="match status" value="1"/>
</dbReference>
<keyword evidence="3" id="KW-1003">Cell membrane</keyword>
<feature type="transmembrane region" description="Helical" evidence="7">
    <location>
        <begin position="75"/>
        <end position="101"/>
    </location>
</feature>
<feature type="transmembrane region" description="Helical" evidence="7">
    <location>
        <begin position="177"/>
        <end position="196"/>
    </location>
</feature>
<accession>A0ABS2MWC9</accession>
<dbReference type="CDD" id="cd06261">
    <property type="entry name" value="TM_PBP2"/>
    <property type="match status" value="1"/>
</dbReference>
<name>A0ABS2MWC9_9BACI</name>
<evidence type="ECO:0000256" key="5">
    <source>
        <dbReference type="ARBA" id="ARBA00022989"/>
    </source>
</evidence>
<keyword evidence="4 7" id="KW-0812">Transmembrane</keyword>
<dbReference type="InterPro" id="IPR000515">
    <property type="entry name" value="MetI-like"/>
</dbReference>
<evidence type="ECO:0000256" key="3">
    <source>
        <dbReference type="ARBA" id="ARBA00022475"/>
    </source>
</evidence>
<evidence type="ECO:0000256" key="4">
    <source>
        <dbReference type="ARBA" id="ARBA00022692"/>
    </source>
</evidence>
<evidence type="ECO:0000256" key="7">
    <source>
        <dbReference type="RuleBase" id="RU363032"/>
    </source>
</evidence>
<evidence type="ECO:0000256" key="1">
    <source>
        <dbReference type="ARBA" id="ARBA00004651"/>
    </source>
</evidence>
<dbReference type="InterPro" id="IPR050809">
    <property type="entry name" value="UgpAE/MalFG_permease"/>
</dbReference>
<evidence type="ECO:0000313" key="10">
    <source>
        <dbReference type="Proteomes" id="UP001296943"/>
    </source>
</evidence>